<protein>
    <submittedName>
        <fullName evidence="1">Uncharacterized protein</fullName>
    </submittedName>
</protein>
<accession>A0A5D4SYR6</accession>
<name>A0A5D4SYR6_9BACI</name>
<dbReference type="EMBL" id="VTEV01000006">
    <property type="protein sequence ID" value="TYS66946.1"/>
    <property type="molecule type" value="Genomic_DNA"/>
</dbReference>
<evidence type="ECO:0000313" key="2">
    <source>
        <dbReference type="Proteomes" id="UP000322524"/>
    </source>
</evidence>
<organism evidence="1 2">
    <name type="scientific">Sutcliffiella horikoshii</name>
    <dbReference type="NCBI Taxonomy" id="79883"/>
    <lineage>
        <taxon>Bacteria</taxon>
        <taxon>Bacillati</taxon>
        <taxon>Bacillota</taxon>
        <taxon>Bacilli</taxon>
        <taxon>Bacillales</taxon>
        <taxon>Bacillaceae</taxon>
        <taxon>Sutcliffiella</taxon>
    </lineage>
</organism>
<gene>
    <name evidence="1" type="ORF">FZC76_15555</name>
</gene>
<dbReference type="Proteomes" id="UP000322524">
    <property type="component" value="Unassembled WGS sequence"/>
</dbReference>
<comment type="caution">
    <text evidence="1">The sequence shown here is derived from an EMBL/GenBank/DDBJ whole genome shotgun (WGS) entry which is preliminary data.</text>
</comment>
<sequence>MLGGDPAGVAEEAPTAPLGKRSLFRKSTAVFKQDLKSVIFPVTSAKLSNLKDTMSKANPSSKIICVV</sequence>
<proteinExistence type="predicted"/>
<evidence type="ECO:0000313" key="1">
    <source>
        <dbReference type="EMBL" id="TYS66946.1"/>
    </source>
</evidence>
<reference evidence="1 2" key="1">
    <citation type="submission" date="2019-08" db="EMBL/GenBank/DDBJ databases">
        <title>Bacillus genomes from the desert of Cuatro Cienegas, Coahuila.</title>
        <authorList>
            <person name="Olmedo-Alvarez G."/>
        </authorList>
    </citation>
    <scope>NUCLEOTIDE SEQUENCE [LARGE SCALE GENOMIC DNA]</scope>
    <source>
        <strain evidence="1 2">CH28_1T</strain>
    </source>
</reference>
<dbReference type="AlphaFoldDB" id="A0A5D4SYR6"/>